<reference evidence="1 2" key="1">
    <citation type="submission" date="2021-06" db="EMBL/GenBank/DDBJ databases">
        <title>Genome sequence of Babesia caballi.</title>
        <authorList>
            <person name="Yamagishi J."/>
            <person name="Kidaka T."/>
            <person name="Ochi A."/>
        </authorList>
    </citation>
    <scope>NUCLEOTIDE SEQUENCE [LARGE SCALE GENOMIC DNA]</scope>
    <source>
        <strain evidence="1">USDA-D6B2</strain>
    </source>
</reference>
<dbReference type="GeneID" id="94197445"/>
<dbReference type="AlphaFoldDB" id="A0AAV4M0U6"/>
<name>A0AAV4M0U6_BABCB</name>
<comment type="caution">
    <text evidence="1">The sequence shown here is derived from an EMBL/GenBank/DDBJ whole genome shotgun (WGS) entry which is preliminary data.</text>
</comment>
<keyword evidence="2" id="KW-1185">Reference proteome</keyword>
<accession>A0AAV4M0U6</accession>
<evidence type="ECO:0000313" key="1">
    <source>
        <dbReference type="EMBL" id="GIX65964.1"/>
    </source>
</evidence>
<dbReference type="Proteomes" id="UP001497744">
    <property type="component" value="Unassembled WGS sequence"/>
</dbReference>
<protein>
    <submittedName>
        <fullName evidence="1">Ribosome-binding protein 1</fullName>
    </submittedName>
</protein>
<evidence type="ECO:0000313" key="2">
    <source>
        <dbReference type="Proteomes" id="UP001497744"/>
    </source>
</evidence>
<proteinExistence type="predicted"/>
<dbReference type="RefSeq" id="XP_067718033.1">
    <property type="nucleotide sequence ID" value="XM_067861932.1"/>
</dbReference>
<dbReference type="EMBL" id="BPLF01000006">
    <property type="protein sequence ID" value="GIX65964.1"/>
    <property type="molecule type" value="Genomic_DNA"/>
</dbReference>
<sequence length="402" mass="43466">MPACWKAQSEFNTVKQCFDYIARLSGSLVAAEISKRIEEATNDYIDVNAGSSANLSNIFQKLGELYKSISSNYQSAHVPQSEPSGNECDGAYLYYLNICLHRLCCALSFLNFNTSATRGQSGGGGWSDSSCNASNSELCKWLIGQNEGPGIIKGGFSISDLSGTRGDKIAGEIGKHLNSNGDLYGFLLVALFIAPWLPEKTANACLLVKQLCDGISEDNMRGELTQHHSNAYDDIKRICAHLTAALSKLFKESGNGFLSVTYNGSSNVSPYKVKEQFSLFFAFLNEYLPDLIESLEHMKEQCVYWTAGNVKNATTPGPFLYGFNFTEKCNPSNNALEKHSELTGAIEAVLHDLNELNDILNPTSHAVAIGVGVVSSLLVGGSAATAYFYPGLLSSTINMVVG</sequence>
<organism evidence="1 2">
    <name type="scientific">Babesia caballi</name>
    <dbReference type="NCBI Taxonomy" id="5871"/>
    <lineage>
        <taxon>Eukaryota</taxon>
        <taxon>Sar</taxon>
        <taxon>Alveolata</taxon>
        <taxon>Apicomplexa</taxon>
        <taxon>Aconoidasida</taxon>
        <taxon>Piroplasmida</taxon>
        <taxon>Babesiidae</taxon>
        <taxon>Babesia</taxon>
    </lineage>
</organism>
<gene>
    <name evidence="1" type="ORF">BcabD6B2_54000</name>
</gene>